<accession>A0A2J7RFC7</accession>
<name>A0A2J7RFC7_9NEOP</name>
<keyword evidence="3" id="KW-1185">Reference proteome</keyword>
<feature type="region of interest" description="Disordered" evidence="1">
    <location>
        <begin position="226"/>
        <end position="250"/>
    </location>
</feature>
<protein>
    <submittedName>
        <fullName evidence="2">Uncharacterized protein</fullName>
    </submittedName>
</protein>
<dbReference type="OrthoDB" id="21443at2759"/>
<evidence type="ECO:0000256" key="1">
    <source>
        <dbReference type="SAM" id="MobiDB-lite"/>
    </source>
</evidence>
<dbReference type="EMBL" id="NEVH01004413">
    <property type="protein sequence ID" value="PNF39538.1"/>
    <property type="molecule type" value="Genomic_DNA"/>
</dbReference>
<dbReference type="InParanoid" id="A0A2J7RFC7"/>
<sequence length="308" mass="33063">MFSTVGSPASLSVTCYALNQSGNVTGNASPLSSRPNGWQQSAFSVPKLLCGTRVPQTSERMLWNSVNNRGNTKSGSSLNDSVEIRKTNLQNMTDMEKSSHGRMYTSSTENISSPFNRRVMEATAQSVYGRCASSEHNLSGLPQQIKIDEVSNNESFKFHPQIAHASGRRNVLNPLHQNDEGKTSGTKGFKFLPQPSLPFISDKTDMLAQKFKGGFIPKVSHFGSSSASASKASNPSQVPAIPSASSDVSDFNRTSKLTENVAKPLQQTPTPSASLTFGSASAVINAEVESSVLEVLEGLDTSSLFDDF</sequence>
<proteinExistence type="predicted"/>
<evidence type="ECO:0000313" key="3">
    <source>
        <dbReference type="Proteomes" id="UP000235965"/>
    </source>
</evidence>
<dbReference type="AlphaFoldDB" id="A0A2J7RFC7"/>
<dbReference type="Proteomes" id="UP000235965">
    <property type="component" value="Unassembled WGS sequence"/>
</dbReference>
<comment type="caution">
    <text evidence="2">The sequence shown here is derived from an EMBL/GenBank/DDBJ whole genome shotgun (WGS) entry which is preliminary data.</text>
</comment>
<gene>
    <name evidence="2" type="ORF">B7P43_G11101</name>
</gene>
<organism evidence="2 3">
    <name type="scientific">Cryptotermes secundus</name>
    <dbReference type="NCBI Taxonomy" id="105785"/>
    <lineage>
        <taxon>Eukaryota</taxon>
        <taxon>Metazoa</taxon>
        <taxon>Ecdysozoa</taxon>
        <taxon>Arthropoda</taxon>
        <taxon>Hexapoda</taxon>
        <taxon>Insecta</taxon>
        <taxon>Pterygota</taxon>
        <taxon>Neoptera</taxon>
        <taxon>Polyneoptera</taxon>
        <taxon>Dictyoptera</taxon>
        <taxon>Blattodea</taxon>
        <taxon>Blattoidea</taxon>
        <taxon>Termitoidae</taxon>
        <taxon>Kalotermitidae</taxon>
        <taxon>Cryptotermitinae</taxon>
        <taxon>Cryptotermes</taxon>
    </lineage>
</organism>
<evidence type="ECO:0000313" key="2">
    <source>
        <dbReference type="EMBL" id="PNF39538.1"/>
    </source>
</evidence>
<reference evidence="2 3" key="1">
    <citation type="submission" date="2017-12" db="EMBL/GenBank/DDBJ databases">
        <title>Hemimetabolous genomes reveal molecular basis of termite eusociality.</title>
        <authorList>
            <person name="Harrison M.C."/>
            <person name="Jongepier E."/>
            <person name="Robertson H.M."/>
            <person name="Arning N."/>
            <person name="Bitard-Feildel T."/>
            <person name="Chao H."/>
            <person name="Childers C.P."/>
            <person name="Dinh H."/>
            <person name="Doddapaneni H."/>
            <person name="Dugan S."/>
            <person name="Gowin J."/>
            <person name="Greiner C."/>
            <person name="Han Y."/>
            <person name="Hu H."/>
            <person name="Hughes D.S.T."/>
            <person name="Huylmans A.-K."/>
            <person name="Kemena C."/>
            <person name="Kremer L.P.M."/>
            <person name="Lee S.L."/>
            <person name="Lopez-Ezquerra A."/>
            <person name="Mallet L."/>
            <person name="Monroy-Kuhn J.M."/>
            <person name="Moser A."/>
            <person name="Murali S.C."/>
            <person name="Muzny D.M."/>
            <person name="Otani S."/>
            <person name="Piulachs M.-D."/>
            <person name="Poelchau M."/>
            <person name="Qu J."/>
            <person name="Schaub F."/>
            <person name="Wada-Katsumata A."/>
            <person name="Worley K.C."/>
            <person name="Xie Q."/>
            <person name="Ylla G."/>
            <person name="Poulsen M."/>
            <person name="Gibbs R.A."/>
            <person name="Schal C."/>
            <person name="Richards S."/>
            <person name="Belles X."/>
            <person name="Korb J."/>
            <person name="Bornberg-Bauer E."/>
        </authorList>
    </citation>
    <scope>NUCLEOTIDE SEQUENCE [LARGE SCALE GENOMIC DNA]</scope>
    <source>
        <tissue evidence="2">Whole body</tissue>
    </source>
</reference>